<keyword evidence="1" id="KW-0472">Membrane</keyword>
<dbReference type="RefSeq" id="WP_052632118.1">
    <property type="nucleotide sequence ID" value="NZ_CP011144.1"/>
</dbReference>
<dbReference type="EMBL" id="CP011144">
    <property type="protein sequence ID" value="AKC87117.1"/>
    <property type="molecule type" value="Genomic_DNA"/>
</dbReference>
<dbReference type="OrthoDB" id="6023910at2"/>
<name>A0A0E3Z456_9GAMM</name>
<feature type="transmembrane region" description="Helical" evidence="1">
    <location>
        <begin position="86"/>
        <end position="111"/>
    </location>
</feature>
<evidence type="ECO:0000256" key="1">
    <source>
        <dbReference type="SAM" id="Phobius"/>
    </source>
</evidence>
<dbReference type="PATRIC" id="fig|314722.6.peg.2273"/>
<protein>
    <recommendedName>
        <fullName evidence="4">DUF1269 domain-containing protein</fullName>
    </recommendedName>
</protein>
<keyword evidence="1" id="KW-0812">Transmembrane</keyword>
<evidence type="ECO:0008006" key="4">
    <source>
        <dbReference type="Google" id="ProtNLM"/>
    </source>
</evidence>
<proteinExistence type="predicted"/>
<feature type="transmembrane region" description="Helical" evidence="1">
    <location>
        <begin position="59"/>
        <end position="80"/>
    </location>
</feature>
<accession>A0A0E3Z456</accession>
<evidence type="ECO:0000313" key="3">
    <source>
        <dbReference type="Proteomes" id="UP000033067"/>
    </source>
</evidence>
<keyword evidence="1" id="KW-1133">Transmembrane helix</keyword>
<dbReference type="InterPro" id="IPR052948">
    <property type="entry name" value="Low_temp-induced_all0457"/>
</dbReference>
<dbReference type="PANTHER" id="PTHR36109:SF2">
    <property type="entry name" value="MEMBRANE PROTEIN"/>
    <property type="match status" value="1"/>
</dbReference>
<sequence length="165" mass="16490">MKTRRIYATPNLAAAQAALAAARDTGIDRDSLSLIARSDIEMESVPDDLREAHTDSVPAALRGAAGGGAVGLVAGLVAVAVPPLGITLAGAGLMAAVGALVGSWSAALVGATVPDPVRRRFEDAIEAGQILVVIDAEEAALQRAEAAVMQAGAVPLPYEAASAVS</sequence>
<dbReference type="Proteomes" id="UP000033067">
    <property type="component" value="Chromosome"/>
</dbReference>
<gene>
    <name evidence="2" type="ORF">WQ53_10535</name>
</gene>
<dbReference type="AlphaFoldDB" id="A0A0E3Z456"/>
<dbReference type="PANTHER" id="PTHR36109">
    <property type="entry name" value="MEMBRANE PROTEIN-RELATED"/>
    <property type="match status" value="1"/>
</dbReference>
<keyword evidence="3" id="KW-1185">Reference proteome</keyword>
<evidence type="ECO:0000313" key="2">
    <source>
        <dbReference type="EMBL" id="AKC87117.1"/>
    </source>
</evidence>
<reference evidence="2 3" key="1">
    <citation type="journal article" date="2015" name="Genome Announc.">
        <title>Complete Genome Sequence of Pseudoxanthomonas suwonensis Strain J1, a Cellulose-Degrading Bacterium Isolated from Leaf- and Wood-Enriched Soil.</title>
        <authorList>
            <person name="Hou L."/>
            <person name="Jiang J."/>
            <person name="Xu Z."/>
            <person name="Zhou Y."/>
            <person name="Leung F.C."/>
        </authorList>
    </citation>
    <scope>NUCLEOTIDE SEQUENCE [LARGE SCALE GENOMIC DNA]</scope>
    <source>
        <strain evidence="2 3">J1</strain>
    </source>
</reference>
<dbReference type="KEGG" id="psuw:WQ53_10535"/>
<organism evidence="2 3">
    <name type="scientific">Pseudoxanthomonas suwonensis</name>
    <dbReference type="NCBI Taxonomy" id="314722"/>
    <lineage>
        <taxon>Bacteria</taxon>
        <taxon>Pseudomonadati</taxon>
        <taxon>Pseudomonadota</taxon>
        <taxon>Gammaproteobacteria</taxon>
        <taxon>Lysobacterales</taxon>
        <taxon>Lysobacteraceae</taxon>
        <taxon>Pseudoxanthomonas</taxon>
    </lineage>
</organism>